<keyword evidence="2" id="KW-0687">Ribonucleoprotein</keyword>
<keyword evidence="2" id="KW-0689">Ribosomal protein</keyword>
<dbReference type="PROSITE" id="PS50926">
    <property type="entry name" value="TRAM"/>
    <property type="match status" value="1"/>
</dbReference>
<organism evidence="2">
    <name type="scientific">bioreactor metagenome</name>
    <dbReference type="NCBI Taxonomy" id="1076179"/>
    <lineage>
        <taxon>unclassified sequences</taxon>
        <taxon>metagenomes</taxon>
        <taxon>ecological metagenomes</taxon>
    </lineage>
</organism>
<dbReference type="AlphaFoldDB" id="A0A645DNE1"/>
<dbReference type="EMBL" id="VSSQ01037970">
    <property type="protein sequence ID" value="MPM90816.1"/>
    <property type="molecule type" value="Genomic_DNA"/>
</dbReference>
<dbReference type="Gene3D" id="2.40.50.140">
    <property type="entry name" value="Nucleic acid-binding proteins"/>
    <property type="match status" value="1"/>
</dbReference>
<dbReference type="GO" id="GO:0005840">
    <property type="term" value="C:ribosome"/>
    <property type="evidence" value="ECO:0007669"/>
    <property type="project" value="UniProtKB-KW"/>
</dbReference>
<dbReference type="InterPro" id="IPR002792">
    <property type="entry name" value="TRAM_dom"/>
</dbReference>
<dbReference type="GO" id="GO:0103039">
    <property type="term" value="F:protein methylthiotransferase activity"/>
    <property type="evidence" value="ECO:0007669"/>
    <property type="project" value="UniProtKB-EC"/>
</dbReference>
<keyword evidence="2" id="KW-0808">Transferase</keyword>
<reference evidence="2" key="1">
    <citation type="submission" date="2019-08" db="EMBL/GenBank/DDBJ databases">
        <authorList>
            <person name="Kucharzyk K."/>
            <person name="Murdoch R.W."/>
            <person name="Higgins S."/>
            <person name="Loffler F."/>
        </authorList>
    </citation>
    <scope>NUCLEOTIDE SEQUENCE</scope>
</reference>
<evidence type="ECO:0000259" key="1">
    <source>
        <dbReference type="PROSITE" id="PS50926"/>
    </source>
</evidence>
<evidence type="ECO:0000313" key="2">
    <source>
        <dbReference type="EMBL" id="MPM90816.1"/>
    </source>
</evidence>
<dbReference type="EC" id="2.8.4.4" evidence="2"/>
<accession>A0A645DNE1</accession>
<sequence length="90" mass="9747">MLADLVMEVMEDRATDRVGEELTVLLEARDEEDGSWVGRAAHQGPEVDGVTTLDPAAVGDAHYAVGDFVRARVTDAEGIDLVARPLEEVR</sequence>
<dbReference type="Pfam" id="PF18693">
    <property type="entry name" value="TRAM_2"/>
    <property type="match status" value="1"/>
</dbReference>
<protein>
    <submittedName>
        <fullName evidence="2">Ribosomal protein S12 methylthiotransferase RimO</fullName>
        <ecNumber evidence="2">2.8.4.4</ecNumber>
    </submittedName>
</protein>
<gene>
    <name evidence="2" type="primary">rimO_45</name>
    <name evidence="2" type="ORF">SDC9_137938</name>
</gene>
<name>A0A645DNE1_9ZZZZ</name>
<proteinExistence type="predicted"/>
<dbReference type="InterPro" id="IPR012340">
    <property type="entry name" value="NA-bd_OB-fold"/>
</dbReference>
<comment type="caution">
    <text evidence="2">The sequence shown here is derived from an EMBL/GenBank/DDBJ whole genome shotgun (WGS) entry which is preliminary data.</text>
</comment>
<feature type="domain" description="TRAM" evidence="1">
    <location>
        <begin position="15"/>
        <end position="87"/>
    </location>
</feature>